<dbReference type="PANTHER" id="PTHR43108:SF16">
    <property type="entry name" value="EXTRACELLULAR SULFATASE SULF-1 HOMOLOG"/>
    <property type="match status" value="1"/>
</dbReference>
<evidence type="ECO:0000313" key="4">
    <source>
        <dbReference type="Proteomes" id="UP000037510"/>
    </source>
</evidence>
<dbReference type="STRING" id="104452.A0A0L7K360"/>
<proteinExistence type="inferred from homology"/>
<dbReference type="SUPFAM" id="SSF53649">
    <property type="entry name" value="Alkaline phosphatase-like"/>
    <property type="match status" value="1"/>
</dbReference>
<dbReference type="InterPro" id="IPR017850">
    <property type="entry name" value="Alkaline_phosphatase_core_sf"/>
</dbReference>
<feature type="non-terminal residue" evidence="3">
    <location>
        <position position="1"/>
    </location>
</feature>
<protein>
    <recommendedName>
        <fullName evidence="2">N-sulphoglucosamine sulphohydrolase C-terminal domain-containing protein</fullName>
    </recommendedName>
</protein>
<evidence type="ECO:0000256" key="1">
    <source>
        <dbReference type="ARBA" id="ARBA00008779"/>
    </source>
</evidence>
<dbReference type="Gene3D" id="3.40.720.10">
    <property type="entry name" value="Alkaline Phosphatase, subunit A"/>
    <property type="match status" value="1"/>
</dbReference>
<accession>A0A0L7K360</accession>
<feature type="domain" description="N-sulphoglucosamine sulphohydrolase C-terminal" evidence="2">
    <location>
        <begin position="17"/>
        <end position="57"/>
    </location>
</feature>
<dbReference type="GO" id="GO:0008449">
    <property type="term" value="F:N-acetylglucosamine-6-sulfatase activity"/>
    <property type="evidence" value="ECO:0007669"/>
    <property type="project" value="TreeGrafter"/>
</dbReference>
<dbReference type="GO" id="GO:0005539">
    <property type="term" value="F:glycosaminoglycan binding"/>
    <property type="evidence" value="ECO:0007669"/>
    <property type="project" value="TreeGrafter"/>
</dbReference>
<dbReference type="AlphaFoldDB" id="A0A0L7K360"/>
<organism evidence="3 4">
    <name type="scientific">Operophtera brumata</name>
    <name type="common">Winter moth</name>
    <name type="synonym">Phalaena brumata</name>
    <dbReference type="NCBI Taxonomy" id="104452"/>
    <lineage>
        <taxon>Eukaryota</taxon>
        <taxon>Metazoa</taxon>
        <taxon>Ecdysozoa</taxon>
        <taxon>Arthropoda</taxon>
        <taxon>Hexapoda</taxon>
        <taxon>Insecta</taxon>
        <taxon>Pterygota</taxon>
        <taxon>Neoptera</taxon>
        <taxon>Endopterygota</taxon>
        <taxon>Lepidoptera</taxon>
        <taxon>Glossata</taxon>
        <taxon>Ditrysia</taxon>
        <taxon>Geometroidea</taxon>
        <taxon>Geometridae</taxon>
        <taxon>Larentiinae</taxon>
        <taxon>Operophtera</taxon>
    </lineage>
</organism>
<comment type="similarity">
    <text evidence="1">Belongs to the sulfatase family.</text>
</comment>
<dbReference type="InterPro" id="IPR032506">
    <property type="entry name" value="SGSH_C"/>
</dbReference>
<dbReference type="Pfam" id="PF16347">
    <property type="entry name" value="SGSH_C"/>
    <property type="match status" value="1"/>
</dbReference>
<evidence type="ECO:0000259" key="2">
    <source>
        <dbReference type="Pfam" id="PF16347"/>
    </source>
</evidence>
<reference evidence="3 4" key="1">
    <citation type="journal article" date="2015" name="Genome Biol. Evol.">
        <title>The genome of winter moth (Operophtera brumata) provides a genomic perspective on sexual dimorphism and phenology.</title>
        <authorList>
            <person name="Derks M.F."/>
            <person name="Smit S."/>
            <person name="Salis L."/>
            <person name="Schijlen E."/>
            <person name="Bossers A."/>
            <person name="Mateman C."/>
            <person name="Pijl A.S."/>
            <person name="de Ridder D."/>
            <person name="Groenen M.A."/>
            <person name="Visser M.E."/>
            <person name="Megens H.J."/>
        </authorList>
    </citation>
    <scope>NUCLEOTIDE SEQUENCE [LARGE SCALE GENOMIC DNA]</scope>
    <source>
        <strain evidence="3">WM2013NL</strain>
        <tissue evidence="3">Head and thorax</tissue>
    </source>
</reference>
<sequence>KSFPYIDNYSLFFIIRVDDIVLNIDLAPTFLDMGGVEPPPHMDGRSLLPLLQPRRRRQTTIHWPDTFLVESDLIIDNNYSFFRSSRHGNVGEQSGSPRSGLLEGGAESALLAGTQVEVRTRQRQVATTQVSERGNNSHIFSLKKDRNVSATAKDEHKEMRLFYSKWTRIHQIRNRWNDREATCRSTQGKQHEDS</sequence>
<name>A0A0L7K360_OPEBR</name>
<comment type="caution">
    <text evidence="3">The sequence shown here is derived from an EMBL/GenBank/DDBJ whole genome shotgun (WGS) entry which is preliminary data.</text>
</comment>
<evidence type="ECO:0000313" key="3">
    <source>
        <dbReference type="EMBL" id="KOB52235.1"/>
    </source>
</evidence>
<keyword evidence="4" id="KW-1185">Reference proteome</keyword>
<dbReference type="EMBL" id="JTDY01012770">
    <property type="protein sequence ID" value="KOB52235.1"/>
    <property type="molecule type" value="Genomic_DNA"/>
</dbReference>
<gene>
    <name evidence="3" type="ORF">OBRU01_26267</name>
</gene>
<dbReference type="Proteomes" id="UP000037510">
    <property type="component" value="Unassembled WGS sequence"/>
</dbReference>
<dbReference type="PANTHER" id="PTHR43108">
    <property type="entry name" value="N-ACETYLGLUCOSAMINE-6-SULFATASE FAMILY MEMBER"/>
    <property type="match status" value="1"/>
</dbReference>